<accession>A0AAN6JK45</accession>
<keyword evidence="2" id="KW-1185">Reference proteome</keyword>
<dbReference type="AlphaFoldDB" id="A0AAN6JK45"/>
<gene>
    <name evidence="1" type="ORF">OC842_004212</name>
</gene>
<organism evidence="1 2">
    <name type="scientific">Tilletia horrida</name>
    <dbReference type="NCBI Taxonomy" id="155126"/>
    <lineage>
        <taxon>Eukaryota</taxon>
        <taxon>Fungi</taxon>
        <taxon>Dikarya</taxon>
        <taxon>Basidiomycota</taxon>
        <taxon>Ustilaginomycotina</taxon>
        <taxon>Exobasidiomycetes</taxon>
        <taxon>Tilletiales</taxon>
        <taxon>Tilletiaceae</taxon>
        <taxon>Tilletia</taxon>
    </lineage>
</organism>
<proteinExistence type="predicted"/>
<evidence type="ECO:0000313" key="2">
    <source>
        <dbReference type="Proteomes" id="UP001176521"/>
    </source>
</evidence>
<dbReference type="EMBL" id="JAPDMQ010000241">
    <property type="protein sequence ID" value="KAK0529505.1"/>
    <property type="molecule type" value="Genomic_DNA"/>
</dbReference>
<reference evidence="1" key="1">
    <citation type="journal article" date="2023" name="PhytoFront">
        <title>Draft Genome Resources of Seven Strains of Tilletia horrida, Causal Agent of Kernel Smut of Rice.</title>
        <authorList>
            <person name="Khanal S."/>
            <person name="Antony Babu S."/>
            <person name="Zhou X.G."/>
        </authorList>
    </citation>
    <scope>NUCLEOTIDE SEQUENCE</scope>
    <source>
        <strain evidence="1">TX3</strain>
    </source>
</reference>
<protein>
    <submittedName>
        <fullName evidence="1">Uncharacterized protein</fullName>
    </submittedName>
</protein>
<name>A0AAN6JK45_9BASI</name>
<dbReference type="Proteomes" id="UP001176521">
    <property type="component" value="Unassembled WGS sequence"/>
</dbReference>
<comment type="caution">
    <text evidence="1">The sequence shown here is derived from an EMBL/GenBank/DDBJ whole genome shotgun (WGS) entry which is preliminary data.</text>
</comment>
<sequence>MSRFDILWTAPAFCARTQCDFKFDKARVFPRFIESLPFPFYKTLPIWLRWSDTAFGGVRSTATNSLPTAVIQDAFIVEAAPPFNSNPDLEQGRHWICVAFPKQYFDHLRAQIEQRGIRFTPRLRYARGEMTIDGQDFVCCQIYLNGGKVSAVNFFGDNILQEILNSGDGERNVLGLVMLRGGKVRIALELEVSLKWAGNAPLPEHEYVYELSFEARSIDIEPQPQNNTSVATLKP</sequence>
<evidence type="ECO:0000313" key="1">
    <source>
        <dbReference type="EMBL" id="KAK0529505.1"/>
    </source>
</evidence>